<feature type="domain" description="Helicase ATP-binding" evidence="1">
    <location>
        <begin position="181"/>
        <end position="361"/>
    </location>
</feature>
<dbReference type="GO" id="GO:0005524">
    <property type="term" value="F:ATP binding"/>
    <property type="evidence" value="ECO:0007669"/>
    <property type="project" value="UniProtKB-KW"/>
</dbReference>
<evidence type="ECO:0000259" key="1">
    <source>
        <dbReference type="PROSITE" id="PS51192"/>
    </source>
</evidence>
<dbReference type="Pfam" id="PF13588">
    <property type="entry name" value="HSDR_N_2"/>
    <property type="match status" value="1"/>
</dbReference>
<keyword evidence="2" id="KW-0378">Hydrolase</keyword>
<dbReference type="NCBIfam" id="NF046051">
    <property type="entry name" value="restrict_EcoAI"/>
    <property type="match status" value="1"/>
</dbReference>
<protein>
    <submittedName>
        <fullName evidence="2">Restriction endonuclease</fullName>
    </submittedName>
</protein>
<keyword evidence="2" id="KW-0540">Nuclease</keyword>
<sequence length="818" mass="93747">MIDKKTLSERDICTKFITPAIEKAGWDKTTQLLEEVSFTDGKIYVRGRLTARGKRKRADYILYYKPNIPIAIVEAKDNRHSVRAGLQQALDYAEILDIPCVFSSNGDGFVFHDRTATDGNIETELDIDSFPSPEELLKKYKQYKGIHTSEAQEVALQDYYFDGSGRSPRYYQQIAVNRTVEAVANGQGRILLVMATGTGKTYTAFQIIHRLWKSRAKKRILFLADRTALIDQTRRGDFKHFKDKMTIIKKKVVSRADGKEELVSNNKRGIDTEDKAYEVFLGLYQGLTNASDIEDAYKDFSPEFFDLIVIDECHRGSAKEDSAWREILRYFNKATHIGLTATPKETKEVSNIEYFGDPIYTYSLKQGIDDGFLAPYRVVRVNLNVDAEGWRPEQGKKDKDGKEVEDRVYNRKDFDETLVIDERTQTVARKLTEFLKGYDRFAKTIVFCSDIDHAERMRFALSNLNADLVAKNHKYIMQITGDNDEGKRELDNFINPEETYPVIATTSELMTTGVDAQTCRIIVLDAEIKSMTKFKQIVGRGTRINEEFGKMFFTILDFRNVTDLFADKDFDGDPIRVKPVSEDTDLTNIVDEEQSIDSPIIDEETGEEIEIEANIRYPEPQTRTSKVNEPRQKVYVNGVDVSVLISREMYFDTNGKPITTSLKDHTKELIKGQYASLDDFLARWNSTDKKEIIIKELEEQGVLVEALRDAVNREVDLFDLICHVAFEQPPLTRKERANNVKKRDYFTKYGDQARKVLETLLDKYADEGVTNIESMDILKVKPLTDYGSPLEIIKQFGSKAKYLEAVKELEQELYNTGA</sequence>
<dbReference type="PANTHER" id="PTHR47396">
    <property type="entry name" value="TYPE I RESTRICTION ENZYME ECOKI R PROTEIN"/>
    <property type="match status" value="1"/>
</dbReference>
<dbReference type="Gene3D" id="3.90.1570.30">
    <property type="match status" value="1"/>
</dbReference>
<dbReference type="KEGG" id="est:DN752_08450"/>
<name>A0A2Z4II10_9BACT</name>
<dbReference type="Gene3D" id="3.40.50.300">
    <property type="entry name" value="P-loop containing nucleotide triphosphate hydrolases"/>
    <property type="match status" value="2"/>
</dbReference>
<dbReference type="PANTHER" id="PTHR47396:SF1">
    <property type="entry name" value="ATP-DEPENDENT HELICASE IRC3-RELATED"/>
    <property type="match status" value="1"/>
</dbReference>
<dbReference type="AlphaFoldDB" id="A0A2Z4II10"/>
<dbReference type="RefSeq" id="WP_112783534.1">
    <property type="nucleotide sequence ID" value="NZ_CP030041.1"/>
</dbReference>
<dbReference type="PROSITE" id="PS51192">
    <property type="entry name" value="HELICASE_ATP_BIND_1"/>
    <property type="match status" value="1"/>
</dbReference>
<dbReference type="InterPro" id="IPR029464">
    <property type="entry name" value="HSDR_N"/>
</dbReference>
<dbReference type="GO" id="GO:0003677">
    <property type="term" value="F:DNA binding"/>
    <property type="evidence" value="ECO:0007669"/>
    <property type="project" value="UniProtKB-KW"/>
</dbReference>
<dbReference type="InterPro" id="IPR050742">
    <property type="entry name" value="Helicase_Restrict-Modif_Enz"/>
</dbReference>
<dbReference type="InterPro" id="IPR006935">
    <property type="entry name" value="Helicase/UvrB_N"/>
</dbReference>
<dbReference type="Pfam" id="PF04851">
    <property type="entry name" value="ResIII"/>
    <property type="match status" value="1"/>
</dbReference>
<dbReference type="CDD" id="cd18799">
    <property type="entry name" value="SF2_C_EcoAI-like"/>
    <property type="match status" value="1"/>
</dbReference>
<dbReference type="InterPro" id="IPR014001">
    <property type="entry name" value="Helicase_ATP-bd"/>
</dbReference>
<evidence type="ECO:0000313" key="2">
    <source>
        <dbReference type="EMBL" id="AWW30148.1"/>
    </source>
</evidence>
<keyword evidence="2" id="KW-0255">Endonuclease</keyword>
<dbReference type="GO" id="GO:0009307">
    <property type="term" value="P:DNA restriction-modification system"/>
    <property type="evidence" value="ECO:0007669"/>
    <property type="project" value="UniProtKB-KW"/>
</dbReference>
<keyword evidence="3" id="KW-1185">Reference proteome</keyword>
<dbReference type="InterPro" id="IPR027417">
    <property type="entry name" value="P-loop_NTPase"/>
</dbReference>
<dbReference type="CDD" id="cd18032">
    <property type="entry name" value="DEXHc_RE_I_III_res"/>
    <property type="match status" value="1"/>
</dbReference>
<dbReference type="SMART" id="SM00487">
    <property type="entry name" value="DEXDc"/>
    <property type="match status" value="1"/>
</dbReference>
<dbReference type="OrthoDB" id="9759819at2"/>
<dbReference type="REBASE" id="254369">
    <property type="entry name" value="Est8714ORF8440P"/>
</dbReference>
<dbReference type="GO" id="GO:0005829">
    <property type="term" value="C:cytosol"/>
    <property type="evidence" value="ECO:0007669"/>
    <property type="project" value="TreeGrafter"/>
</dbReference>
<dbReference type="InterPro" id="IPR013670">
    <property type="entry name" value="EcoEI_R_C_dom"/>
</dbReference>
<organism evidence="2 3">
    <name type="scientific">Echinicola strongylocentroti</name>
    <dbReference type="NCBI Taxonomy" id="1795355"/>
    <lineage>
        <taxon>Bacteria</taxon>
        <taxon>Pseudomonadati</taxon>
        <taxon>Bacteroidota</taxon>
        <taxon>Cytophagia</taxon>
        <taxon>Cytophagales</taxon>
        <taxon>Cyclobacteriaceae</taxon>
        <taxon>Echinicola</taxon>
    </lineage>
</organism>
<gene>
    <name evidence="2" type="ORF">DN752_08450</name>
</gene>
<dbReference type="Proteomes" id="UP000248688">
    <property type="component" value="Chromosome"/>
</dbReference>
<reference evidence="2 3" key="1">
    <citation type="submission" date="2018-06" db="EMBL/GenBank/DDBJ databases">
        <title>Echinicola strongylocentroti sp. nov., isolated from a sea urchin Strongylocentrotus intermedius.</title>
        <authorList>
            <person name="Bae S.S."/>
        </authorList>
    </citation>
    <scope>NUCLEOTIDE SEQUENCE [LARGE SCALE GENOMIC DNA]</scope>
    <source>
        <strain evidence="2 3">MEBiC08714</strain>
    </source>
</reference>
<evidence type="ECO:0000313" key="3">
    <source>
        <dbReference type="Proteomes" id="UP000248688"/>
    </source>
</evidence>
<dbReference type="EMBL" id="CP030041">
    <property type="protein sequence ID" value="AWW30148.1"/>
    <property type="molecule type" value="Genomic_DNA"/>
</dbReference>
<proteinExistence type="predicted"/>
<dbReference type="Pfam" id="PF08463">
    <property type="entry name" value="EcoEI_R_C"/>
    <property type="match status" value="1"/>
</dbReference>
<dbReference type="GO" id="GO:0009035">
    <property type="term" value="F:type I site-specific deoxyribonuclease activity"/>
    <property type="evidence" value="ECO:0007669"/>
    <property type="project" value="UniProtKB-EC"/>
</dbReference>
<accession>A0A2Z4II10</accession>
<dbReference type="SUPFAM" id="SSF52540">
    <property type="entry name" value="P-loop containing nucleoside triphosphate hydrolases"/>
    <property type="match status" value="2"/>
</dbReference>